<proteinExistence type="inferred from homology"/>
<evidence type="ECO:0000256" key="1">
    <source>
        <dbReference type="ARBA" id="ARBA00004651"/>
    </source>
</evidence>
<dbReference type="FunFam" id="3.10.580.10:FF:000002">
    <property type="entry name" value="Magnesium/cobalt efflux protein CorC"/>
    <property type="match status" value="1"/>
</dbReference>
<evidence type="ECO:0000256" key="13">
    <source>
        <dbReference type="SAM" id="Phobius"/>
    </source>
</evidence>
<dbReference type="FunFam" id="3.30.465.10:FF:000023">
    <property type="entry name" value="Magnesium and cobalt transporter"/>
    <property type="match status" value="1"/>
</dbReference>
<dbReference type="PROSITE" id="PS51371">
    <property type="entry name" value="CBS"/>
    <property type="match status" value="2"/>
</dbReference>
<accession>A0A317MV77</accession>
<evidence type="ECO:0000256" key="2">
    <source>
        <dbReference type="ARBA" id="ARBA00006337"/>
    </source>
</evidence>
<dbReference type="RefSeq" id="WP_110018460.1">
    <property type="nucleotide sequence ID" value="NZ_QGTJ01000005.1"/>
</dbReference>
<dbReference type="Pfam" id="PF01595">
    <property type="entry name" value="CNNM"/>
    <property type="match status" value="1"/>
</dbReference>
<feature type="domain" description="CBS" evidence="14">
    <location>
        <begin position="282"/>
        <end position="338"/>
    </location>
</feature>
<comment type="caution">
    <text evidence="16">The sequence shown here is derived from an EMBL/GenBank/DDBJ whole genome shotgun (WGS) entry which is preliminary data.</text>
</comment>
<dbReference type="SUPFAM" id="SSF56176">
    <property type="entry name" value="FAD-binding/transporter-associated domain-like"/>
    <property type="match status" value="1"/>
</dbReference>
<keyword evidence="5" id="KW-0677">Repeat</keyword>
<dbReference type="PANTHER" id="PTHR43099">
    <property type="entry name" value="UPF0053 PROTEIN YRKA"/>
    <property type="match status" value="1"/>
</dbReference>
<dbReference type="InterPro" id="IPR044751">
    <property type="entry name" value="Ion_transp-like_CBS"/>
</dbReference>
<feature type="transmembrane region" description="Helical" evidence="13">
    <location>
        <begin position="6"/>
        <end position="27"/>
    </location>
</feature>
<feature type="domain" description="CBS" evidence="14">
    <location>
        <begin position="218"/>
        <end position="279"/>
    </location>
</feature>
<evidence type="ECO:0000256" key="5">
    <source>
        <dbReference type="ARBA" id="ARBA00022737"/>
    </source>
</evidence>
<dbReference type="OrthoDB" id="9797674at2"/>
<dbReference type="InterPro" id="IPR051676">
    <property type="entry name" value="UPF0053_domain"/>
</dbReference>
<evidence type="ECO:0000259" key="15">
    <source>
        <dbReference type="PROSITE" id="PS51846"/>
    </source>
</evidence>
<dbReference type="InterPro" id="IPR036318">
    <property type="entry name" value="FAD-bd_PCMH-like_sf"/>
</dbReference>
<dbReference type="AlphaFoldDB" id="A0A317MV77"/>
<evidence type="ECO:0000256" key="12">
    <source>
        <dbReference type="PROSITE-ProRule" id="PRU01193"/>
    </source>
</evidence>
<feature type="transmembrane region" description="Helical" evidence="13">
    <location>
        <begin position="64"/>
        <end position="86"/>
    </location>
</feature>
<keyword evidence="8 12" id="KW-0472">Membrane</keyword>
<dbReference type="PANTHER" id="PTHR43099:SF5">
    <property type="entry name" value="HLYC_CORC FAMILY TRANSPORTER"/>
    <property type="match status" value="1"/>
</dbReference>
<dbReference type="InterPro" id="IPR046342">
    <property type="entry name" value="CBS_dom_sf"/>
</dbReference>
<gene>
    <name evidence="16" type="ORF">C7443_105102</name>
</gene>
<comment type="function">
    <text evidence="9">Plays a role in the transport of magnesium and cobalt ions.</text>
</comment>
<evidence type="ECO:0000256" key="4">
    <source>
        <dbReference type="ARBA" id="ARBA00022692"/>
    </source>
</evidence>
<name>A0A317MV77_9GAMM</name>
<evidence type="ECO:0000256" key="7">
    <source>
        <dbReference type="ARBA" id="ARBA00023122"/>
    </source>
</evidence>
<dbReference type="Gene3D" id="3.10.580.10">
    <property type="entry name" value="CBS-domain"/>
    <property type="match status" value="1"/>
</dbReference>
<feature type="domain" description="CNNM transmembrane" evidence="15">
    <location>
        <begin position="1"/>
        <end position="199"/>
    </location>
</feature>
<keyword evidence="7 11" id="KW-0129">CBS domain</keyword>
<evidence type="ECO:0000256" key="10">
    <source>
        <dbReference type="ARBA" id="ARBA00040729"/>
    </source>
</evidence>
<dbReference type="SMART" id="SM00116">
    <property type="entry name" value="CBS"/>
    <property type="match status" value="2"/>
</dbReference>
<dbReference type="SMART" id="SM01091">
    <property type="entry name" value="CorC_HlyC"/>
    <property type="match status" value="1"/>
</dbReference>
<sequence>MVLWELLVVLLLIAFNGVFAMSELAVVSARRARLQVLASEGRRGAETALALAADPGRFLSTVQIGITLIGIFAGAYGGAALAGPLADYLARWPTLAHWAHPLALGIVVAGITYLSLIVGELVPKQLALRDPERVAIAIAPPMHTLSRLTAPLVALLDVSTRLGLRLCGASERSEPRVTDEEIHTLIAEATESGVVERSEQAMIRGVMRLADRPVGALLTPRTDIVWLDIEASPEETVALLRASPYSRYPVCNGTVDDVLGVVQAKDLLDAAFAGRAPDLRGLIREPAVVPDSCDALRLLEQLRTSALPMALVVDEYGDLCGLVTATDILEAIVGELAEADGSFDPQVVTREDGSWLLDGRLPADELKELLGVAALPGDGEFNTLAGFVMTTLDTMPTVGDHFDAVGFRFEVVDIDGRRIDKLLVSRL</sequence>
<dbReference type="Gene3D" id="3.30.465.10">
    <property type="match status" value="1"/>
</dbReference>
<evidence type="ECO:0000256" key="6">
    <source>
        <dbReference type="ARBA" id="ARBA00022989"/>
    </source>
</evidence>
<comment type="subcellular location">
    <subcellularLocation>
        <location evidence="1">Cell membrane</location>
        <topology evidence="1">Multi-pass membrane protein</topology>
    </subcellularLocation>
</comment>
<evidence type="ECO:0000313" key="17">
    <source>
        <dbReference type="Proteomes" id="UP000246569"/>
    </source>
</evidence>
<dbReference type="GO" id="GO:0005886">
    <property type="term" value="C:plasma membrane"/>
    <property type="evidence" value="ECO:0007669"/>
    <property type="project" value="UniProtKB-SubCell"/>
</dbReference>
<dbReference type="EMBL" id="QGTJ01000005">
    <property type="protein sequence ID" value="PWV61674.1"/>
    <property type="molecule type" value="Genomic_DNA"/>
</dbReference>
<evidence type="ECO:0000313" key="16">
    <source>
        <dbReference type="EMBL" id="PWV61674.1"/>
    </source>
</evidence>
<dbReference type="SUPFAM" id="SSF54631">
    <property type="entry name" value="CBS-domain pair"/>
    <property type="match status" value="1"/>
</dbReference>
<keyword evidence="6 12" id="KW-1133">Transmembrane helix</keyword>
<dbReference type="InterPro" id="IPR002550">
    <property type="entry name" value="CNNM"/>
</dbReference>
<dbReference type="InterPro" id="IPR000644">
    <property type="entry name" value="CBS_dom"/>
</dbReference>
<dbReference type="InterPro" id="IPR005170">
    <property type="entry name" value="Transptr-assoc_dom"/>
</dbReference>
<evidence type="ECO:0000259" key="14">
    <source>
        <dbReference type="PROSITE" id="PS51371"/>
    </source>
</evidence>
<feature type="transmembrane region" description="Helical" evidence="13">
    <location>
        <begin position="98"/>
        <end position="119"/>
    </location>
</feature>
<evidence type="ECO:0000256" key="9">
    <source>
        <dbReference type="ARBA" id="ARBA00037273"/>
    </source>
</evidence>
<keyword evidence="17" id="KW-1185">Reference proteome</keyword>
<evidence type="ECO:0000256" key="3">
    <source>
        <dbReference type="ARBA" id="ARBA00022475"/>
    </source>
</evidence>
<reference evidence="16 17" key="1">
    <citation type="submission" date="2018-05" db="EMBL/GenBank/DDBJ databases">
        <title>Genomic Encyclopedia of Type Strains, Phase IV (KMG-IV): sequencing the most valuable type-strain genomes for metagenomic binning, comparative biology and taxonomic classification.</title>
        <authorList>
            <person name="Goeker M."/>
        </authorList>
    </citation>
    <scope>NUCLEOTIDE SEQUENCE [LARGE SCALE GENOMIC DNA]</scope>
    <source>
        <strain evidence="16 17">DSM 23606</strain>
    </source>
</reference>
<dbReference type="CDD" id="cd04590">
    <property type="entry name" value="CBS_pair_CorC_HlyC_assoc"/>
    <property type="match status" value="1"/>
</dbReference>
<evidence type="ECO:0000256" key="11">
    <source>
        <dbReference type="PROSITE-ProRule" id="PRU00703"/>
    </source>
</evidence>
<dbReference type="Pfam" id="PF00571">
    <property type="entry name" value="CBS"/>
    <property type="match status" value="2"/>
</dbReference>
<comment type="similarity">
    <text evidence="2">Belongs to the UPF0053 family.</text>
</comment>
<dbReference type="Proteomes" id="UP000246569">
    <property type="component" value="Unassembled WGS sequence"/>
</dbReference>
<dbReference type="PROSITE" id="PS51846">
    <property type="entry name" value="CNNM"/>
    <property type="match status" value="1"/>
</dbReference>
<dbReference type="GO" id="GO:0050660">
    <property type="term" value="F:flavin adenine dinucleotide binding"/>
    <property type="evidence" value="ECO:0007669"/>
    <property type="project" value="InterPro"/>
</dbReference>
<keyword evidence="4 12" id="KW-0812">Transmembrane</keyword>
<evidence type="ECO:0000256" key="8">
    <source>
        <dbReference type="ARBA" id="ARBA00023136"/>
    </source>
</evidence>
<protein>
    <recommendedName>
        <fullName evidence="10">Magnesium and cobalt efflux protein CorC</fullName>
    </recommendedName>
</protein>
<keyword evidence="3" id="KW-1003">Cell membrane</keyword>
<organism evidence="16 17">
    <name type="scientific">Plasticicumulans acidivorans</name>
    <dbReference type="NCBI Taxonomy" id="886464"/>
    <lineage>
        <taxon>Bacteria</taxon>
        <taxon>Pseudomonadati</taxon>
        <taxon>Pseudomonadota</taxon>
        <taxon>Gammaproteobacteria</taxon>
        <taxon>Candidatus Competibacteraceae</taxon>
        <taxon>Plasticicumulans</taxon>
    </lineage>
</organism>
<dbReference type="InterPro" id="IPR016169">
    <property type="entry name" value="FAD-bd_PCMH_sub2"/>
</dbReference>
<dbReference type="Pfam" id="PF03471">
    <property type="entry name" value="CorC_HlyC"/>
    <property type="match status" value="1"/>
</dbReference>